<evidence type="ECO:0000259" key="6">
    <source>
        <dbReference type="Pfam" id="PF14833"/>
    </source>
</evidence>
<proteinExistence type="inferred from homology"/>
<keyword evidence="8" id="KW-1185">Reference proteome</keyword>
<feature type="domain" description="3-hydroxyisobutyrate dehydrogenase-like NAD-binding" evidence="6">
    <location>
        <begin position="206"/>
        <end position="324"/>
    </location>
</feature>
<evidence type="ECO:0000256" key="4">
    <source>
        <dbReference type="SAM" id="MobiDB-lite"/>
    </source>
</evidence>
<dbReference type="Pfam" id="PF03446">
    <property type="entry name" value="NAD_binding_2"/>
    <property type="match status" value="1"/>
</dbReference>
<comment type="caution">
    <text evidence="7">The sequence shown here is derived from an EMBL/GenBank/DDBJ whole genome shotgun (WGS) entry which is preliminary data.</text>
</comment>
<dbReference type="PIRSF" id="PIRSF000103">
    <property type="entry name" value="HIBADH"/>
    <property type="match status" value="1"/>
</dbReference>
<dbReference type="SUPFAM" id="SSF51735">
    <property type="entry name" value="NAD(P)-binding Rossmann-fold domains"/>
    <property type="match status" value="1"/>
</dbReference>
<gene>
    <name evidence="7" type="ORF">ACFPN9_18620</name>
</gene>
<dbReference type="PANTHER" id="PTHR43060">
    <property type="entry name" value="3-HYDROXYISOBUTYRATE DEHYDROGENASE-LIKE 1, MITOCHONDRIAL-RELATED"/>
    <property type="match status" value="1"/>
</dbReference>
<evidence type="ECO:0000256" key="1">
    <source>
        <dbReference type="ARBA" id="ARBA00009080"/>
    </source>
</evidence>
<protein>
    <submittedName>
        <fullName evidence="7">NAD(P)-dependent oxidoreductase</fullName>
        <ecNumber evidence="7">1.1.-.-</ecNumber>
    </submittedName>
</protein>
<dbReference type="RefSeq" id="WP_377817522.1">
    <property type="nucleotide sequence ID" value="NZ_JBHSLU010000063.1"/>
</dbReference>
<dbReference type="InterPro" id="IPR002204">
    <property type="entry name" value="3-OH-isobutyrate_DH-rel_CS"/>
</dbReference>
<dbReference type="Pfam" id="PF14833">
    <property type="entry name" value="NAD_binding_11"/>
    <property type="match status" value="1"/>
</dbReference>
<dbReference type="PANTHER" id="PTHR43060:SF15">
    <property type="entry name" value="3-HYDROXYISOBUTYRATE DEHYDROGENASE-LIKE 1, MITOCHONDRIAL-RELATED"/>
    <property type="match status" value="1"/>
</dbReference>
<evidence type="ECO:0000256" key="2">
    <source>
        <dbReference type="ARBA" id="ARBA00023002"/>
    </source>
</evidence>
<dbReference type="InterPro" id="IPR029154">
    <property type="entry name" value="HIBADH-like_NADP-bd"/>
</dbReference>
<evidence type="ECO:0000256" key="3">
    <source>
        <dbReference type="ARBA" id="ARBA00023027"/>
    </source>
</evidence>
<dbReference type="InterPro" id="IPR036291">
    <property type="entry name" value="NAD(P)-bd_dom_sf"/>
</dbReference>
<dbReference type="InterPro" id="IPR015815">
    <property type="entry name" value="HIBADH-related"/>
</dbReference>
<evidence type="ECO:0000313" key="7">
    <source>
        <dbReference type="EMBL" id="MFC5507258.1"/>
    </source>
</evidence>
<dbReference type="EC" id="1.1.-.-" evidence="7"/>
<feature type="region of interest" description="Disordered" evidence="4">
    <location>
        <begin position="1"/>
        <end position="24"/>
    </location>
</feature>
<dbReference type="PROSITE" id="PS00895">
    <property type="entry name" value="3_HYDROXYISOBUT_DH"/>
    <property type="match status" value="1"/>
</dbReference>
<organism evidence="7 8">
    <name type="scientific">Bosea massiliensis</name>
    <dbReference type="NCBI Taxonomy" id="151419"/>
    <lineage>
        <taxon>Bacteria</taxon>
        <taxon>Pseudomonadati</taxon>
        <taxon>Pseudomonadota</taxon>
        <taxon>Alphaproteobacteria</taxon>
        <taxon>Hyphomicrobiales</taxon>
        <taxon>Boseaceae</taxon>
        <taxon>Bosea</taxon>
    </lineage>
</organism>
<dbReference type="GO" id="GO:0016491">
    <property type="term" value="F:oxidoreductase activity"/>
    <property type="evidence" value="ECO:0007669"/>
    <property type="project" value="UniProtKB-KW"/>
</dbReference>
<dbReference type="InterPro" id="IPR008927">
    <property type="entry name" value="6-PGluconate_DH-like_C_sf"/>
</dbReference>
<keyword evidence="3" id="KW-0520">NAD</keyword>
<dbReference type="SUPFAM" id="SSF48179">
    <property type="entry name" value="6-phosphogluconate dehydrogenase C-terminal domain-like"/>
    <property type="match status" value="1"/>
</dbReference>
<accession>A0ABW0P4F9</accession>
<feature type="compositionally biased region" description="Basic residues" evidence="4">
    <location>
        <begin position="1"/>
        <end position="11"/>
    </location>
</feature>
<dbReference type="Gene3D" id="3.40.50.720">
    <property type="entry name" value="NAD(P)-binding Rossmann-like Domain"/>
    <property type="match status" value="1"/>
</dbReference>
<dbReference type="Gene3D" id="1.10.1040.10">
    <property type="entry name" value="N-(1-d-carboxylethyl)-l-norvaline Dehydrogenase, domain 2"/>
    <property type="match status" value="1"/>
</dbReference>
<keyword evidence="2 7" id="KW-0560">Oxidoreductase</keyword>
<dbReference type="InterPro" id="IPR013328">
    <property type="entry name" value="6PGD_dom2"/>
</dbReference>
<dbReference type="Proteomes" id="UP001596060">
    <property type="component" value="Unassembled WGS sequence"/>
</dbReference>
<feature type="domain" description="6-phosphogluconate dehydrogenase NADP-binding" evidence="5">
    <location>
        <begin position="43"/>
        <end position="203"/>
    </location>
</feature>
<evidence type="ECO:0000259" key="5">
    <source>
        <dbReference type="Pfam" id="PF03446"/>
    </source>
</evidence>
<comment type="similarity">
    <text evidence="1">Belongs to the HIBADH-related family.</text>
</comment>
<evidence type="ECO:0000313" key="8">
    <source>
        <dbReference type="Proteomes" id="UP001596060"/>
    </source>
</evidence>
<sequence>MPQPARRHRPYAPHGPAPFQSGGHRLKRCGENQNSQAERNMAKVAFIGLGVMGFPMAGHLKAKGHEVTVYNRNPTKAQGWVSQHAGISAPTPADAARGQEIVFACVGNDDDLRSVTLGEQGAFAGMEKGAIFVDHTTASANVARELAEAAKAGGFGFVDAPVSGGQAGAENGVLTVMCGGEPEAYARAEPVIGSYARMCKLMGPAGSGQLTKMVNQICIAGLVQALSEGVHFAKRAGLDVEAMLEVISKGAAGSWQMENRGKTMNAGKFDFGFAVDWMRKDLGIVLEEARRNGAQLPVTALVDQFYAEVQKLGGRRWDTSSLIARLEE</sequence>
<reference evidence="8" key="1">
    <citation type="journal article" date="2019" name="Int. J. Syst. Evol. Microbiol.">
        <title>The Global Catalogue of Microorganisms (GCM) 10K type strain sequencing project: providing services to taxonomists for standard genome sequencing and annotation.</title>
        <authorList>
            <consortium name="The Broad Institute Genomics Platform"/>
            <consortium name="The Broad Institute Genome Sequencing Center for Infectious Disease"/>
            <person name="Wu L."/>
            <person name="Ma J."/>
        </authorList>
    </citation>
    <scope>NUCLEOTIDE SEQUENCE [LARGE SCALE GENOMIC DNA]</scope>
    <source>
        <strain evidence="8">CCUG 43117</strain>
    </source>
</reference>
<dbReference type="EMBL" id="JBHSLU010000063">
    <property type="protein sequence ID" value="MFC5507258.1"/>
    <property type="molecule type" value="Genomic_DNA"/>
</dbReference>
<dbReference type="InterPro" id="IPR006115">
    <property type="entry name" value="6PGDH_NADP-bd"/>
</dbReference>
<name>A0ABW0P4F9_9HYPH</name>